<keyword evidence="2" id="KW-1185">Reference proteome</keyword>
<sequence length="133" mass="14953">MGDENNDFFKTCFDCDDPDISNSSIWILTVIPEDSLASPDSLHLAPSAIASILEGKMVMDDINTLPDAMCLLFRLIYALNLQYPQQLRTLLNVFKECCSHLAISPLNQNYNHKKCPDAVSQSTSHWDRLSFGK</sequence>
<reference evidence="1 2" key="1">
    <citation type="submission" date="2020-03" db="EMBL/GenBank/DDBJ databases">
        <title>Dissostichus mawsoni Genome sequencing and assembly.</title>
        <authorList>
            <person name="Park H."/>
        </authorList>
    </citation>
    <scope>NUCLEOTIDE SEQUENCE [LARGE SCALE GENOMIC DNA]</scope>
    <source>
        <strain evidence="1">DM0001</strain>
        <tissue evidence="1">Muscle</tissue>
    </source>
</reference>
<protein>
    <submittedName>
        <fullName evidence="1">Uncharacterized protein</fullName>
    </submittedName>
</protein>
<evidence type="ECO:0000313" key="1">
    <source>
        <dbReference type="EMBL" id="KAF3857085.1"/>
    </source>
</evidence>
<proteinExistence type="predicted"/>
<dbReference type="OrthoDB" id="6512834at2759"/>
<dbReference type="AlphaFoldDB" id="A0A7J5Z5P4"/>
<comment type="caution">
    <text evidence="1">The sequence shown here is derived from an EMBL/GenBank/DDBJ whole genome shotgun (WGS) entry which is preliminary data.</text>
</comment>
<evidence type="ECO:0000313" key="2">
    <source>
        <dbReference type="Proteomes" id="UP000518266"/>
    </source>
</evidence>
<gene>
    <name evidence="1" type="ORF">F7725_008944</name>
</gene>
<feature type="non-terminal residue" evidence="1">
    <location>
        <position position="1"/>
    </location>
</feature>
<organism evidence="1 2">
    <name type="scientific">Dissostichus mawsoni</name>
    <name type="common">Antarctic cod</name>
    <dbReference type="NCBI Taxonomy" id="36200"/>
    <lineage>
        <taxon>Eukaryota</taxon>
        <taxon>Metazoa</taxon>
        <taxon>Chordata</taxon>
        <taxon>Craniata</taxon>
        <taxon>Vertebrata</taxon>
        <taxon>Euteleostomi</taxon>
        <taxon>Actinopterygii</taxon>
        <taxon>Neopterygii</taxon>
        <taxon>Teleostei</taxon>
        <taxon>Neoteleostei</taxon>
        <taxon>Acanthomorphata</taxon>
        <taxon>Eupercaria</taxon>
        <taxon>Perciformes</taxon>
        <taxon>Notothenioidei</taxon>
        <taxon>Nototheniidae</taxon>
        <taxon>Dissostichus</taxon>
    </lineage>
</organism>
<dbReference type="Proteomes" id="UP000518266">
    <property type="component" value="Unassembled WGS sequence"/>
</dbReference>
<name>A0A7J5Z5P4_DISMA</name>
<dbReference type="EMBL" id="JAAKFY010000005">
    <property type="protein sequence ID" value="KAF3857085.1"/>
    <property type="molecule type" value="Genomic_DNA"/>
</dbReference>
<accession>A0A7J5Z5P4</accession>